<dbReference type="InterPro" id="IPR050295">
    <property type="entry name" value="Plant_2OG-oxidoreductases"/>
</dbReference>
<evidence type="ECO:0000259" key="5">
    <source>
        <dbReference type="PROSITE" id="PS51471"/>
    </source>
</evidence>
<dbReference type="Gene3D" id="2.60.120.330">
    <property type="entry name" value="B-lactam Antibiotic, Isopenicillin N Synthase, Chain"/>
    <property type="match status" value="1"/>
</dbReference>
<reference evidence="6" key="1">
    <citation type="submission" date="2022-10" db="EMBL/GenBank/DDBJ databases">
        <authorList>
            <person name="Hyden B.L."/>
            <person name="Feng K."/>
            <person name="Yates T."/>
            <person name="Jawdy S."/>
            <person name="Smart L.B."/>
            <person name="Muchero W."/>
        </authorList>
    </citation>
    <scope>NUCLEOTIDE SEQUENCE</scope>
    <source>
        <tissue evidence="6">Shoot tip</tissue>
    </source>
</reference>
<dbReference type="Pfam" id="PF03171">
    <property type="entry name" value="2OG-FeII_Oxy"/>
    <property type="match status" value="1"/>
</dbReference>
<evidence type="ECO:0000313" key="6">
    <source>
        <dbReference type="EMBL" id="KAJ6311777.1"/>
    </source>
</evidence>
<feature type="domain" description="Fe2OG dioxygenase" evidence="5">
    <location>
        <begin position="64"/>
        <end position="196"/>
    </location>
</feature>
<keyword evidence="2" id="KW-0847">Vitamin C</keyword>
<evidence type="ECO:0000256" key="4">
    <source>
        <dbReference type="RuleBase" id="RU003682"/>
    </source>
</evidence>
<organism evidence="6 7">
    <name type="scientific">Salix suchowensis</name>
    <dbReference type="NCBI Taxonomy" id="1278906"/>
    <lineage>
        <taxon>Eukaryota</taxon>
        <taxon>Viridiplantae</taxon>
        <taxon>Streptophyta</taxon>
        <taxon>Embryophyta</taxon>
        <taxon>Tracheophyta</taxon>
        <taxon>Spermatophyta</taxon>
        <taxon>Magnoliopsida</taxon>
        <taxon>eudicotyledons</taxon>
        <taxon>Gunneridae</taxon>
        <taxon>Pentapetalae</taxon>
        <taxon>rosids</taxon>
        <taxon>fabids</taxon>
        <taxon>Malpighiales</taxon>
        <taxon>Salicaceae</taxon>
        <taxon>Saliceae</taxon>
        <taxon>Salix</taxon>
    </lineage>
</organism>
<keyword evidence="7" id="KW-1185">Reference proteome</keyword>
<keyword evidence="1 4" id="KW-0479">Metal-binding</keyword>
<dbReference type="EMBL" id="JAPFFI010000024">
    <property type="protein sequence ID" value="KAJ6311777.1"/>
    <property type="molecule type" value="Genomic_DNA"/>
</dbReference>
<gene>
    <name evidence="6" type="ORF">OIU77_013515</name>
</gene>
<dbReference type="Proteomes" id="UP001141253">
    <property type="component" value="Chromosome 10"/>
</dbReference>
<dbReference type="SUPFAM" id="SSF51197">
    <property type="entry name" value="Clavaminate synthase-like"/>
    <property type="match status" value="1"/>
</dbReference>
<evidence type="ECO:0000256" key="1">
    <source>
        <dbReference type="ARBA" id="ARBA00022723"/>
    </source>
</evidence>
<keyword evidence="4" id="KW-0560">Oxidoreductase</keyword>
<accession>A0ABQ8ZUC5</accession>
<comment type="caution">
    <text evidence="6">The sequence shown here is derived from an EMBL/GenBank/DDBJ whole genome shotgun (WGS) entry which is preliminary data.</text>
</comment>
<dbReference type="InterPro" id="IPR005123">
    <property type="entry name" value="Oxoglu/Fe-dep_dioxygenase_dom"/>
</dbReference>
<keyword evidence="3 4" id="KW-0408">Iron</keyword>
<name>A0ABQ8ZUC5_9ROSI</name>
<protein>
    <recommendedName>
        <fullName evidence="5">Fe2OG dioxygenase domain-containing protein</fullName>
    </recommendedName>
</protein>
<proteinExistence type="inferred from homology"/>
<sequence>MKSRCGSIFMNCHGKRKESMQWWPMIIHGYGQGYVVSEHQKLDWCDMMFLLTFPPKYKKMKFWPVMVPGFKEAVEQYSTEILKLAEEIFANISLLMGMDRDALKRLHGEMMKQGIRMNYYPNCSRPELVLGDDDITGLQIRHEEEWVPVKPIPNAIVMNIGDVIEGRSNGVYKSIEHRAVKNVTAARMSIATFVIPDDDVELGPVETMVDDYNRPKMYKAIKYVDYLRHTLSKKMDGKATTELLKVEIDSS</sequence>
<dbReference type="PANTHER" id="PTHR47991">
    <property type="entry name" value="OXOGLUTARATE/IRON-DEPENDENT DIOXYGENASE"/>
    <property type="match status" value="1"/>
</dbReference>
<dbReference type="InterPro" id="IPR027443">
    <property type="entry name" value="IPNS-like_sf"/>
</dbReference>
<evidence type="ECO:0000313" key="7">
    <source>
        <dbReference type="Proteomes" id="UP001141253"/>
    </source>
</evidence>
<dbReference type="PROSITE" id="PS51471">
    <property type="entry name" value="FE2OG_OXY"/>
    <property type="match status" value="1"/>
</dbReference>
<comment type="similarity">
    <text evidence="4">Belongs to the iron/ascorbate-dependent oxidoreductase family.</text>
</comment>
<reference evidence="6" key="2">
    <citation type="journal article" date="2023" name="Int. J. Mol. Sci.">
        <title>De Novo Assembly and Annotation of 11 Diverse Shrub Willow (Salix) Genomes Reveals Novel Gene Organization in Sex-Linked Regions.</title>
        <authorList>
            <person name="Hyden B."/>
            <person name="Feng K."/>
            <person name="Yates T.B."/>
            <person name="Jawdy S."/>
            <person name="Cereghino C."/>
            <person name="Smart L.B."/>
            <person name="Muchero W."/>
        </authorList>
    </citation>
    <scope>NUCLEOTIDE SEQUENCE</scope>
    <source>
        <tissue evidence="6">Shoot tip</tissue>
    </source>
</reference>
<dbReference type="InterPro" id="IPR044861">
    <property type="entry name" value="IPNS-like_FE2OG_OXY"/>
</dbReference>
<evidence type="ECO:0000256" key="2">
    <source>
        <dbReference type="ARBA" id="ARBA00022896"/>
    </source>
</evidence>
<evidence type="ECO:0000256" key="3">
    <source>
        <dbReference type="ARBA" id="ARBA00023004"/>
    </source>
</evidence>